<comment type="caution">
    <text evidence="2">Lacks conserved residue(s) required for the propagation of feature annotation.</text>
</comment>
<dbReference type="Pfam" id="PF00530">
    <property type="entry name" value="SRCR"/>
    <property type="match status" value="1"/>
</dbReference>
<feature type="non-terminal residue" evidence="4">
    <location>
        <position position="171"/>
    </location>
</feature>
<evidence type="ECO:0000313" key="5">
    <source>
        <dbReference type="Proteomes" id="UP001164746"/>
    </source>
</evidence>
<feature type="domain" description="SRCR" evidence="3">
    <location>
        <begin position="14"/>
        <end position="123"/>
    </location>
</feature>
<proteinExistence type="predicted"/>
<evidence type="ECO:0000259" key="3">
    <source>
        <dbReference type="PROSITE" id="PS50287"/>
    </source>
</evidence>
<gene>
    <name evidence="4" type="ORF">MAR_034018</name>
</gene>
<evidence type="ECO:0000256" key="1">
    <source>
        <dbReference type="ARBA" id="ARBA00023157"/>
    </source>
</evidence>
<dbReference type="SMART" id="SM00202">
    <property type="entry name" value="SR"/>
    <property type="match status" value="1"/>
</dbReference>
<reference evidence="4" key="1">
    <citation type="submission" date="2022-11" db="EMBL/GenBank/DDBJ databases">
        <title>Centuries of genome instability and evolution in soft-shell clam transmissible cancer (bioRxiv).</title>
        <authorList>
            <person name="Hart S.F.M."/>
            <person name="Yonemitsu M.A."/>
            <person name="Giersch R.M."/>
            <person name="Beal B.F."/>
            <person name="Arriagada G."/>
            <person name="Davis B.W."/>
            <person name="Ostrander E.A."/>
            <person name="Goff S.P."/>
            <person name="Metzger M.J."/>
        </authorList>
    </citation>
    <scope>NUCLEOTIDE SEQUENCE</scope>
    <source>
        <strain evidence="4">MELC-2E11</strain>
        <tissue evidence="4">Siphon/mantle</tissue>
    </source>
</reference>
<feature type="disulfide bond" evidence="2">
    <location>
        <begin position="92"/>
        <end position="102"/>
    </location>
</feature>
<dbReference type="Gene3D" id="3.10.250.10">
    <property type="entry name" value="SRCR-like domain"/>
    <property type="match status" value="1"/>
</dbReference>
<dbReference type="InterPro" id="IPR001190">
    <property type="entry name" value="SRCR"/>
</dbReference>
<name>A0ABY7GEB9_MYAAR</name>
<dbReference type="EMBL" id="CP111028">
    <property type="protein sequence ID" value="WAR31476.1"/>
    <property type="molecule type" value="Genomic_DNA"/>
</dbReference>
<evidence type="ECO:0000313" key="4">
    <source>
        <dbReference type="EMBL" id="WAR31476.1"/>
    </source>
</evidence>
<dbReference type="PANTHER" id="PTHR48071">
    <property type="entry name" value="SRCR DOMAIN-CONTAINING PROTEIN"/>
    <property type="match status" value="1"/>
</dbReference>
<keyword evidence="5" id="KW-1185">Reference proteome</keyword>
<dbReference type="PRINTS" id="PR00258">
    <property type="entry name" value="SPERACTRCPTR"/>
</dbReference>
<accession>A0ABY7GEB9</accession>
<dbReference type="PROSITE" id="PS50287">
    <property type="entry name" value="SRCR_2"/>
    <property type="match status" value="1"/>
</dbReference>
<protein>
    <submittedName>
        <fullName evidence="4">LG3BP-like protein</fullName>
    </submittedName>
</protein>
<organism evidence="4 5">
    <name type="scientific">Mya arenaria</name>
    <name type="common">Soft-shell clam</name>
    <dbReference type="NCBI Taxonomy" id="6604"/>
    <lineage>
        <taxon>Eukaryota</taxon>
        <taxon>Metazoa</taxon>
        <taxon>Spiralia</taxon>
        <taxon>Lophotrochozoa</taxon>
        <taxon>Mollusca</taxon>
        <taxon>Bivalvia</taxon>
        <taxon>Autobranchia</taxon>
        <taxon>Heteroconchia</taxon>
        <taxon>Euheterodonta</taxon>
        <taxon>Imparidentia</taxon>
        <taxon>Neoheterodontei</taxon>
        <taxon>Myida</taxon>
        <taxon>Myoidea</taxon>
        <taxon>Myidae</taxon>
        <taxon>Mya</taxon>
    </lineage>
</organism>
<dbReference type="PANTHER" id="PTHR48071:SF18">
    <property type="entry name" value="DELETED IN MALIGNANT BRAIN TUMORS 1 PROTEIN-RELATED"/>
    <property type="match status" value="1"/>
</dbReference>
<dbReference type="SUPFAM" id="SSF56487">
    <property type="entry name" value="SRCR-like"/>
    <property type="match status" value="1"/>
</dbReference>
<evidence type="ECO:0000256" key="2">
    <source>
        <dbReference type="PROSITE-ProRule" id="PRU00196"/>
    </source>
</evidence>
<dbReference type="Proteomes" id="UP001164746">
    <property type="component" value="Chromosome 17"/>
</dbReference>
<keyword evidence="1 2" id="KW-1015">Disulfide bond</keyword>
<dbReference type="InterPro" id="IPR036772">
    <property type="entry name" value="SRCR-like_dom_sf"/>
</dbReference>
<sequence length="171" mass="18330">MLLFSQVCQKDGDVRLDDNGSINSNQGRVEVFYNGTWGTVCDDNWDANNNNAIVVCRQLGSTAPGGATAVTINDPEYFGKGTGPIWMDDVKCEATEPDLSSCPQKFLNTSDCEHSEDVGVICPTGSQTPSPTQTATVTAAPVVPDDGNCEWNSILVATLTATVIHSIYYME</sequence>